<feature type="domain" description="Helicase C-terminal" evidence="9">
    <location>
        <begin position="265"/>
        <end position="414"/>
    </location>
</feature>
<dbReference type="SMART" id="SM00490">
    <property type="entry name" value="HELICc"/>
    <property type="match status" value="1"/>
</dbReference>
<name>A0A250X3T0_9CHLO</name>
<dbReference type="SMART" id="SM00487">
    <property type="entry name" value="DEXDc"/>
    <property type="match status" value="1"/>
</dbReference>
<dbReference type="GO" id="GO:0000724">
    <property type="term" value="P:double-strand break repair via homologous recombination"/>
    <property type="evidence" value="ECO:0007669"/>
    <property type="project" value="TreeGrafter"/>
</dbReference>
<evidence type="ECO:0000256" key="3">
    <source>
        <dbReference type="ARBA" id="ARBA00022801"/>
    </source>
</evidence>
<dbReference type="NCBIfam" id="TIGR00614">
    <property type="entry name" value="recQ_fam"/>
    <property type="match status" value="1"/>
</dbReference>
<dbReference type="GO" id="GO:0043138">
    <property type="term" value="F:3'-5' DNA helicase activity"/>
    <property type="evidence" value="ECO:0007669"/>
    <property type="project" value="UniProtKB-EC"/>
</dbReference>
<dbReference type="GO" id="GO:0016787">
    <property type="term" value="F:hydrolase activity"/>
    <property type="evidence" value="ECO:0007669"/>
    <property type="project" value="UniProtKB-KW"/>
</dbReference>
<dbReference type="PANTHER" id="PTHR13710:SF155">
    <property type="entry name" value="ATP-DEPENDENT DNA HELICASE Q-LIKE 3"/>
    <property type="match status" value="1"/>
</dbReference>
<dbReference type="InterPro" id="IPR001650">
    <property type="entry name" value="Helicase_C-like"/>
</dbReference>
<comment type="similarity">
    <text evidence="1">Belongs to the helicase family. RecQ subfamily.</text>
</comment>
<comment type="caution">
    <text evidence="10">The sequence shown here is derived from an EMBL/GenBank/DDBJ whole genome shotgun (WGS) entry which is preliminary data.</text>
</comment>
<evidence type="ECO:0000256" key="2">
    <source>
        <dbReference type="ARBA" id="ARBA00022741"/>
    </source>
</evidence>
<comment type="catalytic activity">
    <reaction evidence="6">
        <text>Couples ATP hydrolysis with the unwinding of duplex DNA by translocating in the 3'-5' direction.</text>
        <dbReference type="EC" id="5.6.2.4"/>
    </reaction>
</comment>
<evidence type="ECO:0000313" key="11">
    <source>
        <dbReference type="Proteomes" id="UP000232323"/>
    </source>
</evidence>
<keyword evidence="2" id="KW-0547">Nucleotide-binding</keyword>
<evidence type="ECO:0000256" key="7">
    <source>
        <dbReference type="ARBA" id="ARBA00034808"/>
    </source>
</evidence>
<proteinExistence type="inferred from homology"/>
<dbReference type="InterPro" id="IPR014001">
    <property type="entry name" value="Helicase_ATP-bd"/>
</dbReference>
<keyword evidence="5" id="KW-0067">ATP-binding</keyword>
<dbReference type="SUPFAM" id="SSF52540">
    <property type="entry name" value="P-loop containing nucleoside triphosphate hydrolases"/>
    <property type="match status" value="1"/>
</dbReference>
<dbReference type="AlphaFoldDB" id="A0A250X3T0"/>
<dbReference type="Pfam" id="PF00271">
    <property type="entry name" value="Helicase_C"/>
    <property type="match status" value="1"/>
</dbReference>
<evidence type="ECO:0000256" key="6">
    <source>
        <dbReference type="ARBA" id="ARBA00034617"/>
    </source>
</evidence>
<dbReference type="Pfam" id="PF00270">
    <property type="entry name" value="DEAD"/>
    <property type="match status" value="1"/>
</dbReference>
<dbReference type="EC" id="5.6.2.4" evidence="7"/>
<dbReference type="GO" id="GO:0005694">
    <property type="term" value="C:chromosome"/>
    <property type="evidence" value="ECO:0007669"/>
    <property type="project" value="TreeGrafter"/>
</dbReference>
<evidence type="ECO:0000256" key="4">
    <source>
        <dbReference type="ARBA" id="ARBA00022806"/>
    </source>
</evidence>
<reference evidence="10 11" key="1">
    <citation type="submission" date="2017-08" db="EMBL/GenBank/DDBJ databases">
        <title>Acidophilic green algal genome provides insights into adaptation to an acidic environment.</title>
        <authorList>
            <person name="Hirooka S."/>
            <person name="Hirose Y."/>
            <person name="Kanesaki Y."/>
            <person name="Higuchi S."/>
            <person name="Fujiwara T."/>
            <person name="Onuma R."/>
            <person name="Era A."/>
            <person name="Ohbayashi R."/>
            <person name="Uzuka A."/>
            <person name="Nozaki H."/>
            <person name="Yoshikawa H."/>
            <person name="Miyagishima S.Y."/>
        </authorList>
    </citation>
    <scope>NUCLEOTIDE SEQUENCE [LARGE SCALE GENOMIC DNA]</scope>
    <source>
        <strain evidence="10 11">NIES-2499</strain>
    </source>
</reference>
<gene>
    <name evidence="10" type="ORF">CEUSTIGMA_g4996.t1</name>
</gene>
<dbReference type="PROSITE" id="PS51192">
    <property type="entry name" value="HELICASE_ATP_BIND_1"/>
    <property type="match status" value="1"/>
</dbReference>
<organism evidence="10 11">
    <name type="scientific">Chlamydomonas eustigma</name>
    <dbReference type="NCBI Taxonomy" id="1157962"/>
    <lineage>
        <taxon>Eukaryota</taxon>
        <taxon>Viridiplantae</taxon>
        <taxon>Chlorophyta</taxon>
        <taxon>core chlorophytes</taxon>
        <taxon>Chlorophyceae</taxon>
        <taxon>CS clade</taxon>
        <taxon>Chlamydomonadales</taxon>
        <taxon>Chlamydomonadaceae</taxon>
        <taxon>Chlamydomonas</taxon>
    </lineage>
</organism>
<dbReference type="GO" id="GO:0009378">
    <property type="term" value="F:four-way junction helicase activity"/>
    <property type="evidence" value="ECO:0007669"/>
    <property type="project" value="TreeGrafter"/>
</dbReference>
<dbReference type="CDD" id="cd17920">
    <property type="entry name" value="DEXHc_RecQ"/>
    <property type="match status" value="1"/>
</dbReference>
<keyword evidence="11" id="KW-1185">Reference proteome</keyword>
<feature type="domain" description="Helicase ATP-binding" evidence="8">
    <location>
        <begin position="61"/>
        <end position="236"/>
    </location>
</feature>
<protein>
    <recommendedName>
        <fullName evidence="7">DNA 3'-5' helicase</fullName>
        <ecNumber evidence="7">5.6.2.4</ecNumber>
    </recommendedName>
</protein>
<accession>A0A250X3T0</accession>
<dbReference type="OrthoDB" id="10261556at2759"/>
<dbReference type="Proteomes" id="UP000232323">
    <property type="component" value="Unassembled WGS sequence"/>
</dbReference>
<dbReference type="GO" id="GO:0005524">
    <property type="term" value="F:ATP binding"/>
    <property type="evidence" value="ECO:0007669"/>
    <property type="project" value="UniProtKB-KW"/>
</dbReference>
<evidence type="ECO:0000259" key="9">
    <source>
        <dbReference type="PROSITE" id="PS51194"/>
    </source>
</evidence>
<dbReference type="PANTHER" id="PTHR13710">
    <property type="entry name" value="DNA HELICASE RECQ FAMILY MEMBER"/>
    <property type="match status" value="1"/>
</dbReference>
<dbReference type="STRING" id="1157962.A0A250X3T0"/>
<dbReference type="InterPro" id="IPR027417">
    <property type="entry name" value="P-loop_NTPase"/>
</dbReference>
<dbReference type="PROSITE" id="PS51194">
    <property type="entry name" value="HELICASE_CTER"/>
    <property type="match status" value="1"/>
</dbReference>
<evidence type="ECO:0000256" key="5">
    <source>
        <dbReference type="ARBA" id="ARBA00022840"/>
    </source>
</evidence>
<keyword evidence="3" id="KW-0378">Hydrolase</keyword>
<dbReference type="GO" id="GO:0003676">
    <property type="term" value="F:nucleic acid binding"/>
    <property type="evidence" value="ECO:0007669"/>
    <property type="project" value="InterPro"/>
</dbReference>
<dbReference type="InterPro" id="IPR004589">
    <property type="entry name" value="DNA_helicase_ATP-dep_RecQ"/>
</dbReference>
<dbReference type="InterPro" id="IPR011545">
    <property type="entry name" value="DEAD/DEAH_box_helicase_dom"/>
</dbReference>
<dbReference type="EMBL" id="BEGY01000025">
    <property type="protein sequence ID" value="GAX77552.1"/>
    <property type="molecule type" value="Genomic_DNA"/>
</dbReference>
<dbReference type="Gene3D" id="3.40.50.300">
    <property type="entry name" value="P-loop containing nucleotide triphosphate hydrolases"/>
    <property type="match status" value="2"/>
</dbReference>
<evidence type="ECO:0000256" key="1">
    <source>
        <dbReference type="ARBA" id="ARBA00005446"/>
    </source>
</evidence>
<evidence type="ECO:0000313" key="10">
    <source>
        <dbReference type="EMBL" id="GAX77552.1"/>
    </source>
</evidence>
<sequence length="579" mass="64767">MSCTKRTAVIFKFKCGRNGDMASRQACDEAMSCALSSERLRDILSSQFNLSEFRQGQLDSIKATLEKKDSIVILPTGAGKSLTFQLPPFTCDYAFTVVVSPLISLARDQVEKAIDRGIDARIWNSETRDSERSSILSELQCEETGLRLLYVTPEGLQSPILKEALKAAYIYKTLLCFAVDEAHCISDWGHDFRPAYAGLRSLKVEFPCTPVSCLTASCTDEVQKNIQEVMGLRNAVVIKHSFNRPNIKYEVKCKALINNGGEDAVLKDLIAFIKERKGQCGIIYARLRTTCDWIGKELECAEGIDVAVYHAGKDSTLRQRVHSDWSSGYLQVVVATVAFGMGIDRADVRWVVHWNAPSSLEGLFQESGRAGRDGLPSVSVVYASQSDIDTVSKLEKGTRRGASLQVGNFLLAPGCRRKKLLAFFGEKRCPCMLPAEQVCDFCLNPNLITKQLLQIDQEQQECNNCMKDQESMNQLMNTDSNIHTTVQKPGTKSWLWSAASRYAGRRDDLSMCADFETRVLNLDAKVQCSFVVDNHILSACDKFGHDSPIHLRVSTESEHDDVRNIPLKRRKFKPPMKQR</sequence>
<keyword evidence="4" id="KW-0347">Helicase</keyword>
<evidence type="ECO:0000259" key="8">
    <source>
        <dbReference type="PROSITE" id="PS51192"/>
    </source>
</evidence>
<dbReference type="GO" id="GO:0005737">
    <property type="term" value="C:cytoplasm"/>
    <property type="evidence" value="ECO:0007669"/>
    <property type="project" value="TreeGrafter"/>
</dbReference>